<sequence>YVVSGDQFGRANSLPWGQVGEVARQTRLLTSDSGTTRVKNPTATQQSTSSIDIAEVLTHILAELKIMNTKITEVNNKLMIFLCDLRNKKKELSRGAKLEIG</sequence>
<keyword evidence="2" id="KW-1185">Reference proteome</keyword>
<reference evidence="1 2" key="1">
    <citation type="submission" date="2024-11" db="EMBL/GenBank/DDBJ databases">
        <title>Chromosome-level genome assembly of the freshwater bivalve Anodonta woodiana.</title>
        <authorList>
            <person name="Chen X."/>
        </authorList>
    </citation>
    <scope>NUCLEOTIDE SEQUENCE [LARGE SCALE GENOMIC DNA]</scope>
    <source>
        <strain evidence="1">MN2024</strain>
        <tissue evidence="1">Gills</tissue>
    </source>
</reference>
<proteinExistence type="predicted"/>
<accession>A0ABD3X8N6</accession>
<feature type="non-terminal residue" evidence="1">
    <location>
        <position position="1"/>
    </location>
</feature>
<dbReference type="EMBL" id="JBJQND010000003">
    <property type="protein sequence ID" value="KAL3881838.1"/>
    <property type="molecule type" value="Genomic_DNA"/>
</dbReference>
<organism evidence="1 2">
    <name type="scientific">Sinanodonta woodiana</name>
    <name type="common">Chinese pond mussel</name>
    <name type="synonym">Anodonta woodiana</name>
    <dbReference type="NCBI Taxonomy" id="1069815"/>
    <lineage>
        <taxon>Eukaryota</taxon>
        <taxon>Metazoa</taxon>
        <taxon>Spiralia</taxon>
        <taxon>Lophotrochozoa</taxon>
        <taxon>Mollusca</taxon>
        <taxon>Bivalvia</taxon>
        <taxon>Autobranchia</taxon>
        <taxon>Heteroconchia</taxon>
        <taxon>Palaeoheterodonta</taxon>
        <taxon>Unionida</taxon>
        <taxon>Unionoidea</taxon>
        <taxon>Unionidae</taxon>
        <taxon>Unioninae</taxon>
        <taxon>Sinanodonta</taxon>
    </lineage>
</organism>
<gene>
    <name evidence="1" type="ORF">ACJMK2_028230</name>
</gene>
<dbReference type="AlphaFoldDB" id="A0ABD3X8N6"/>
<protein>
    <submittedName>
        <fullName evidence="1">Uncharacterized protein</fullName>
    </submittedName>
</protein>
<name>A0ABD3X8N6_SINWO</name>
<dbReference type="Proteomes" id="UP001634394">
    <property type="component" value="Unassembled WGS sequence"/>
</dbReference>
<comment type="caution">
    <text evidence="1">The sequence shown here is derived from an EMBL/GenBank/DDBJ whole genome shotgun (WGS) entry which is preliminary data.</text>
</comment>
<evidence type="ECO:0000313" key="2">
    <source>
        <dbReference type="Proteomes" id="UP001634394"/>
    </source>
</evidence>
<evidence type="ECO:0000313" key="1">
    <source>
        <dbReference type="EMBL" id="KAL3881838.1"/>
    </source>
</evidence>